<reference evidence="1 2" key="1">
    <citation type="journal article" date="2022" name="Genome Biol. Evol.">
        <title>The Spruce Budworm Genome: Reconstructing the Evolutionary History of Antifreeze Proteins.</title>
        <authorList>
            <person name="Beliveau C."/>
            <person name="Gagne P."/>
            <person name="Picq S."/>
            <person name="Vernygora O."/>
            <person name="Keeling C.I."/>
            <person name="Pinkney K."/>
            <person name="Doucet D."/>
            <person name="Wen F."/>
            <person name="Johnston J.S."/>
            <person name="Maaroufi H."/>
            <person name="Boyle B."/>
            <person name="Laroche J."/>
            <person name="Dewar K."/>
            <person name="Juretic N."/>
            <person name="Blackburn G."/>
            <person name="Nisole A."/>
            <person name="Brunet B."/>
            <person name="Brandao M."/>
            <person name="Lumley L."/>
            <person name="Duan J."/>
            <person name="Quan G."/>
            <person name="Lucarotti C.J."/>
            <person name="Roe A.D."/>
            <person name="Sperling F.A.H."/>
            <person name="Levesque R.C."/>
            <person name="Cusson M."/>
        </authorList>
    </citation>
    <scope>NUCLEOTIDE SEQUENCE [LARGE SCALE GENOMIC DNA]</scope>
    <source>
        <strain evidence="1">Glfc:IPQL:Cfum</strain>
    </source>
</reference>
<organism evidence="1 2">
    <name type="scientific">Choristoneura fumiferana</name>
    <name type="common">Spruce budworm moth</name>
    <name type="synonym">Archips fumiferana</name>
    <dbReference type="NCBI Taxonomy" id="7141"/>
    <lineage>
        <taxon>Eukaryota</taxon>
        <taxon>Metazoa</taxon>
        <taxon>Ecdysozoa</taxon>
        <taxon>Arthropoda</taxon>
        <taxon>Hexapoda</taxon>
        <taxon>Insecta</taxon>
        <taxon>Pterygota</taxon>
        <taxon>Neoptera</taxon>
        <taxon>Endopterygota</taxon>
        <taxon>Lepidoptera</taxon>
        <taxon>Glossata</taxon>
        <taxon>Ditrysia</taxon>
        <taxon>Tortricoidea</taxon>
        <taxon>Tortricidae</taxon>
        <taxon>Tortricinae</taxon>
        <taxon>Choristoneura</taxon>
    </lineage>
</organism>
<name>A0ACC0K3T1_CHOFU</name>
<evidence type="ECO:0000313" key="1">
    <source>
        <dbReference type="EMBL" id="KAI8431004.1"/>
    </source>
</evidence>
<evidence type="ECO:0000313" key="2">
    <source>
        <dbReference type="Proteomes" id="UP001064048"/>
    </source>
</evidence>
<accession>A0ACC0K3T1</accession>
<sequence>MPAQELALVFRWDLVTQLACRYAWLHLRGSVAFKQTFAPFSDRLTRLTSAFCCFPRFAEGKEADLAIAPLTVTVERETVVDFSKPFLSFDIKPSLKHAAKEAGAIFSFLDPLSTEVWLCLVFSIFAVTIVLFIVSRFSPYEWRVISYTDTQSSEHSEVATTKTTVVNEFSFWNSMWFSVGSFMQQGSDITPRSMSGRIVGTVWWFFTFIVISSYTASLASYLTLQRIAEPSQAYSKVAACPEDTSEGMRNIAIPRNQHGWLGFLLDRSSAEDNANKPCEMLVTVAHSGVKDFAVALQKGSELRDGVNLALQSLKDDGELQKLIRKWFTKAECDLNEQDLHVSELTLSQVAGLFYVLVGGLSLALGVALVEFCQHGRAEAARANVPLRAALTAKARLASRGDHKPHAHPHPRATLSATTTASAGTAELMLAALAHGQGATRLARRPQAARAPAPRAPRSARPRPPRLERRSLCWQRSLTAKARLASRGDHKPHAHPHPARHAQRDHDRLGWNGGAYAGRSLTAKARLASRGDHKPHAHPHPARHAQRDHDRLGWNGGAYAGRSLTAKARLATRGNHKPHAHPHPARHTIATVGTGELMLATTRLPPRSGKKRRRYTPVSRKCDPRPGTREPRDARPTPSRPPAALTFTSCRRRPSPGNTVLIRV</sequence>
<dbReference type="EMBL" id="CM046131">
    <property type="protein sequence ID" value="KAI8431004.1"/>
    <property type="molecule type" value="Genomic_DNA"/>
</dbReference>
<dbReference type="Proteomes" id="UP001064048">
    <property type="component" value="Chromosome Z"/>
</dbReference>
<protein>
    <submittedName>
        <fullName evidence="1">Uncharacterized protein</fullName>
    </submittedName>
</protein>
<keyword evidence="2" id="KW-1185">Reference proteome</keyword>
<comment type="caution">
    <text evidence="1">The sequence shown here is derived from an EMBL/GenBank/DDBJ whole genome shotgun (WGS) entry which is preliminary data.</text>
</comment>
<gene>
    <name evidence="1" type="ORF">MSG28_001094</name>
</gene>
<proteinExistence type="predicted"/>